<dbReference type="PROSITE" id="PS51157">
    <property type="entry name" value="ZF_UBR"/>
    <property type="match status" value="1"/>
</dbReference>
<gene>
    <name evidence="13" type="primary">UBR2_1</name>
    <name evidence="13" type="ORF">PHYBOEH_000113</name>
</gene>
<keyword evidence="14" id="KW-1185">Reference proteome</keyword>
<evidence type="ECO:0000256" key="8">
    <source>
        <dbReference type="ARBA" id="ARBA00046341"/>
    </source>
</evidence>
<feature type="compositionally biased region" description="Polar residues" evidence="11">
    <location>
        <begin position="991"/>
        <end position="1002"/>
    </location>
</feature>
<dbReference type="CDD" id="cd19673">
    <property type="entry name" value="UBR-box_UBR3"/>
    <property type="match status" value="1"/>
</dbReference>
<feature type="domain" description="UBR-type" evidence="12">
    <location>
        <begin position="117"/>
        <end position="188"/>
    </location>
</feature>
<dbReference type="InterPro" id="IPR055194">
    <property type="entry name" value="UBR1-like_WH"/>
</dbReference>
<dbReference type="PANTHER" id="PTHR21497">
    <property type="entry name" value="UBIQUITIN LIGASE E3 ALPHA-RELATED"/>
    <property type="match status" value="1"/>
</dbReference>
<feature type="compositionally biased region" description="Basic and acidic residues" evidence="11">
    <location>
        <begin position="291"/>
        <end position="302"/>
    </location>
</feature>
<feature type="compositionally biased region" description="Basic residues" evidence="11">
    <location>
        <begin position="1"/>
        <end position="13"/>
    </location>
</feature>
<evidence type="ECO:0000256" key="2">
    <source>
        <dbReference type="ARBA" id="ARBA00004906"/>
    </source>
</evidence>
<dbReference type="Pfam" id="PF02617">
    <property type="entry name" value="ClpS"/>
    <property type="match status" value="1"/>
</dbReference>
<evidence type="ECO:0000256" key="1">
    <source>
        <dbReference type="ARBA" id="ARBA00000900"/>
    </source>
</evidence>
<organism evidence="13 14">
    <name type="scientific">Phytophthora boehmeriae</name>
    <dbReference type="NCBI Taxonomy" id="109152"/>
    <lineage>
        <taxon>Eukaryota</taxon>
        <taxon>Sar</taxon>
        <taxon>Stramenopiles</taxon>
        <taxon>Oomycota</taxon>
        <taxon>Peronosporomycetes</taxon>
        <taxon>Peronosporales</taxon>
        <taxon>Peronosporaceae</taxon>
        <taxon>Phytophthora</taxon>
    </lineage>
</organism>
<dbReference type="GO" id="GO:0000151">
    <property type="term" value="C:ubiquitin ligase complex"/>
    <property type="evidence" value="ECO:0007669"/>
    <property type="project" value="TreeGrafter"/>
</dbReference>
<dbReference type="Pfam" id="PF02207">
    <property type="entry name" value="zf-UBR"/>
    <property type="match status" value="1"/>
</dbReference>
<feature type="region of interest" description="Disordered" evidence="11">
    <location>
        <begin position="252"/>
        <end position="303"/>
    </location>
</feature>
<feature type="region of interest" description="Disordered" evidence="11">
    <location>
        <begin position="800"/>
        <end position="822"/>
    </location>
</feature>
<dbReference type="GO" id="GO:0071596">
    <property type="term" value="P:ubiquitin-dependent protein catabolic process via the N-end rule pathway"/>
    <property type="evidence" value="ECO:0007669"/>
    <property type="project" value="UniProtKB-UniRule"/>
</dbReference>
<keyword evidence="3 10" id="KW-0808">Transferase</keyword>
<evidence type="ECO:0000256" key="9">
    <source>
        <dbReference type="PROSITE-ProRule" id="PRU00508"/>
    </source>
</evidence>
<sequence length="1127" mass="124478">MVAIRGKKTKASAKPKAVEKASKSAKVASKDADVAQQTRVEQQQKLSQRRQEELQALVRFVLQSTLARGEAVSTLAPGQTVATVCNALVTALCGSGKERQATPAQILGKLTRTARKRVCGAIFSADEIAYSCRNCQLDTTCVMCKDCFTRSDHAGHDVYFQRTTAGSSCDCGDLHAWKRSGFCTKHQGTEMSDAAKKKYKLPKQIGLMAPVVIDTVVEHVYQVMLGVDYGFELAEAFELFTRDVPAQCLVNPRDMDLNDSSTAARRSTRPASPSAGAINNGPGGKLETQTDEVKQELKKSNDDSSNGVLFGIRLHNDDVHSLNEVINHLYVELELPKPEARTAVSQVDNQGDAIISTLPLLQLPHLVQSYTKKEAAKHLGRPELVSELLRALNTVFQSALDDKDGALNADHPALSNQKYKHCIENLEYVFNIGTLSSELVCNEDNLNIWLSCLNILQGGDPQVRRGIHQNHVEYESDSWLSMFNLGIRVHSVFAISCNGFKPSQLESAKLEIADIFRPIIDTTMSSSARLNEKLSKKTLIPVSKLVTGIRPDADSGERPVMAYNFNVASQPTSLHIPLHRFLTAALGILMMGPDDLMARMVDRFQLGSYFVVPSDDSSDNGERDAVTSDALVQNFGYSPLEKGIDDQQRLQMLEEFLRLVIVLGTSLPSSTGATYENEFLMEEMLQQLCAKPLSFSKLFDLAILPSGQDDITTARLEGVLAKVSDFVPPSGLEPGRYDLKYTVFTQHRRYLTISFGIACARSTQTGTVEWLIWKVNLESPACSKVLTQLSNYANAKKKAEDVPAESTGAEAQSSSSQPMTLEQRKMEARKRAMAAMAKRQAAFQAMVDLADESQEDDGEEETGGEHSANILLGKRKAETADDPDKVANKHQKLENARCYNCILCHDNSAQGQMGMAAYVHQSTVLAPGFRPDPHEALGMEGKKIRSQVKEVIEKMELCSGGSSDGVNSVSPTLRAFATSFPDWYMDTPLNDQITRENTAQNSPRSPTGRRPRRDRIRFGNGRIPILEGELLQTDEELEVLEGVLDLREDQQLFPMGMRGAVNIDLRGDRGGPQKEFESLTAVTKFCRWTFSLLEHSADAKVISETAKRCCPINTETKREYRKFTKVR</sequence>
<feature type="region of interest" description="Disordered" evidence="11">
    <location>
        <begin position="1"/>
        <end position="40"/>
    </location>
</feature>
<protein>
    <recommendedName>
        <fullName evidence="10">E3 ubiquitin-protein ligase</fullName>
        <ecNumber evidence="10">2.3.2.27</ecNumber>
    </recommendedName>
</protein>
<evidence type="ECO:0000256" key="10">
    <source>
        <dbReference type="RuleBase" id="RU366018"/>
    </source>
</evidence>
<dbReference type="GO" id="GO:0061630">
    <property type="term" value="F:ubiquitin protein ligase activity"/>
    <property type="evidence" value="ECO:0007669"/>
    <property type="project" value="UniProtKB-UniRule"/>
</dbReference>
<comment type="caution">
    <text evidence="13">The sequence shown here is derived from an EMBL/GenBank/DDBJ whole genome shotgun (WGS) entry which is preliminary data.</text>
</comment>
<reference evidence="13" key="1">
    <citation type="submission" date="2021-02" db="EMBL/GenBank/DDBJ databases">
        <authorList>
            <person name="Palmer J.M."/>
        </authorList>
    </citation>
    <scope>NUCLEOTIDE SEQUENCE</scope>
    <source>
        <strain evidence="13">SCRP23</strain>
    </source>
</reference>
<comment type="pathway">
    <text evidence="2 10">Protein modification; protein ubiquitination.</text>
</comment>
<dbReference type="InterPro" id="IPR039164">
    <property type="entry name" value="UBR1-like"/>
</dbReference>
<feature type="compositionally biased region" description="Polar residues" evidence="11">
    <location>
        <begin position="258"/>
        <end position="271"/>
    </location>
</feature>
<evidence type="ECO:0000259" key="12">
    <source>
        <dbReference type="PROSITE" id="PS51157"/>
    </source>
</evidence>
<dbReference type="InterPro" id="IPR003126">
    <property type="entry name" value="Znf_UBR"/>
</dbReference>
<dbReference type="Proteomes" id="UP000693981">
    <property type="component" value="Unassembled WGS sequence"/>
</dbReference>
<dbReference type="AlphaFoldDB" id="A0A8T1X7C2"/>
<dbReference type="EMBL" id="JAGDFL010000010">
    <property type="protein sequence ID" value="KAG7401581.1"/>
    <property type="molecule type" value="Genomic_DNA"/>
</dbReference>
<keyword evidence="7 10" id="KW-0862">Zinc</keyword>
<dbReference type="EC" id="2.3.2.27" evidence="10"/>
<evidence type="ECO:0000256" key="7">
    <source>
        <dbReference type="ARBA" id="ARBA00022833"/>
    </source>
</evidence>
<evidence type="ECO:0000256" key="5">
    <source>
        <dbReference type="ARBA" id="ARBA00022771"/>
    </source>
</evidence>
<evidence type="ECO:0000313" key="13">
    <source>
        <dbReference type="EMBL" id="KAG7401581.1"/>
    </source>
</evidence>
<feature type="region of interest" description="Disordered" evidence="11">
    <location>
        <begin position="991"/>
        <end position="1016"/>
    </location>
</feature>
<comment type="similarity">
    <text evidence="8 10">Belongs to the E3 ubiquitin-protein ligase UBR1-like family.</text>
</comment>
<dbReference type="GO" id="GO:0008270">
    <property type="term" value="F:zinc ion binding"/>
    <property type="evidence" value="ECO:0007669"/>
    <property type="project" value="UniProtKB-UniRule"/>
</dbReference>
<proteinExistence type="inferred from homology"/>
<evidence type="ECO:0000256" key="11">
    <source>
        <dbReference type="SAM" id="MobiDB-lite"/>
    </source>
</evidence>
<feature type="compositionally biased region" description="Polar residues" evidence="11">
    <location>
        <begin position="809"/>
        <end position="820"/>
    </location>
</feature>
<dbReference type="Pfam" id="PF22960">
    <property type="entry name" value="WHD_UBR1"/>
    <property type="match status" value="1"/>
</dbReference>
<name>A0A8T1X7C2_9STRA</name>
<dbReference type="OrthoDB" id="26387at2759"/>
<dbReference type="InterPro" id="IPR003769">
    <property type="entry name" value="ClpS_core"/>
</dbReference>
<dbReference type="SMART" id="SM00396">
    <property type="entry name" value="ZnF_UBR1"/>
    <property type="match status" value="1"/>
</dbReference>
<accession>A0A8T1X7C2</accession>
<evidence type="ECO:0000256" key="6">
    <source>
        <dbReference type="ARBA" id="ARBA00022786"/>
    </source>
</evidence>
<comment type="function">
    <text evidence="10">Ubiquitin ligase protein which is a component of the N-end rule pathway. Recognizes and binds to proteins bearing specific N-terminal residues that are destabilizing according to the N-end rule, leading to their ubiquitination and subsequent degradation.</text>
</comment>
<dbReference type="PANTHER" id="PTHR21497:SF24">
    <property type="entry name" value="E3 UBIQUITIN-PROTEIN LIGASE UBR1"/>
    <property type="match status" value="1"/>
</dbReference>
<evidence type="ECO:0000256" key="3">
    <source>
        <dbReference type="ARBA" id="ARBA00022679"/>
    </source>
</evidence>
<evidence type="ECO:0000256" key="4">
    <source>
        <dbReference type="ARBA" id="ARBA00022723"/>
    </source>
</evidence>
<dbReference type="GO" id="GO:0005737">
    <property type="term" value="C:cytoplasm"/>
    <property type="evidence" value="ECO:0007669"/>
    <property type="project" value="TreeGrafter"/>
</dbReference>
<keyword evidence="5 10" id="KW-0863">Zinc-finger</keyword>
<dbReference type="GO" id="GO:0016567">
    <property type="term" value="P:protein ubiquitination"/>
    <property type="evidence" value="ECO:0007669"/>
    <property type="project" value="UniProtKB-UniRule"/>
</dbReference>
<dbReference type="FunFam" id="2.10.110.30:FF:000002">
    <property type="entry name" value="Putative e3 ubiquitin-protein ligase ubr3"/>
    <property type="match status" value="1"/>
</dbReference>
<feature type="zinc finger region" description="UBR-type" evidence="9">
    <location>
        <begin position="117"/>
        <end position="188"/>
    </location>
</feature>
<keyword evidence="6 10" id="KW-0833">Ubl conjugation pathway</keyword>
<evidence type="ECO:0000313" key="14">
    <source>
        <dbReference type="Proteomes" id="UP000693981"/>
    </source>
</evidence>
<feature type="compositionally biased region" description="Basic and acidic residues" evidence="11">
    <location>
        <begin position="16"/>
        <end position="33"/>
    </location>
</feature>
<comment type="catalytic activity">
    <reaction evidence="1 10">
        <text>S-ubiquitinyl-[E2 ubiquitin-conjugating enzyme]-L-cysteine + [acceptor protein]-L-lysine = [E2 ubiquitin-conjugating enzyme]-L-cysteine + N(6)-ubiquitinyl-[acceptor protein]-L-lysine.</text>
        <dbReference type="EC" id="2.3.2.27"/>
    </reaction>
</comment>
<keyword evidence="4 10" id="KW-0479">Metal-binding</keyword>